<dbReference type="PANTHER" id="PTHR12992:SF11">
    <property type="entry name" value="MITOCHONDRIAL COENZYME A DIPHOSPHATASE NUDT8"/>
    <property type="match status" value="1"/>
</dbReference>
<sequence>MARIKTALYSTLPGQKVQNRMAPRPKIIEGFEGIHSGPPIKSAVLILIMPDNNELAIPFIQRTNRGRYHAGQIALPGGKMELCDKDAIETALRECEEEIGVSSKEISILGTLSELYIPLSNYNITPIVGTVLQKPAFTLSPNEVEKVISIPLSVLFNPDHKSTSSFSRHDHKIIAPGYRIGEYFIWGATAMIIYEMEQIMKDNTRHIEITKNQKEFYQNPPAFPQ</sequence>
<evidence type="ECO:0000256" key="4">
    <source>
        <dbReference type="ARBA" id="ARBA00022801"/>
    </source>
</evidence>
<protein>
    <recommendedName>
        <fullName evidence="7">Nudix hydrolase domain-containing protein</fullName>
    </recommendedName>
</protein>
<dbReference type="STRING" id="742817.HMPREF9449_02339"/>
<dbReference type="AlphaFoldDB" id="H1DIW0"/>
<dbReference type="CDD" id="cd03426">
    <property type="entry name" value="NUDIX_CoAse_Nudt7"/>
    <property type="match status" value="1"/>
</dbReference>
<dbReference type="InterPro" id="IPR015797">
    <property type="entry name" value="NUDIX_hydrolase-like_dom_sf"/>
</dbReference>
<evidence type="ECO:0000256" key="1">
    <source>
        <dbReference type="ARBA" id="ARBA00001936"/>
    </source>
</evidence>
<dbReference type="Pfam" id="PF00293">
    <property type="entry name" value="NUDIX"/>
    <property type="match status" value="1"/>
</dbReference>
<comment type="cofactor">
    <cofactor evidence="1">
        <name>Mn(2+)</name>
        <dbReference type="ChEBI" id="CHEBI:29035"/>
    </cofactor>
</comment>
<keyword evidence="4" id="KW-0378">Hydrolase</keyword>
<dbReference type="GeneID" id="98069882"/>
<dbReference type="GO" id="GO:0010945">
    <property type="term" value="F:coenzyme A diphosphatase activity"/>
    <property type="evidence" value="ECO:0007669"/>
    <property type="project" value="InterPro"/>
</dbReference>
<dbReference type="PANTHER" id="PTHR12992">
    <property type="entry name" value="NUDIX HYDROLASE"/>
    <property type="match status" value="1"/>
</dbReference>
<dbReference type="PATRIC" id="fig|742817.3.peg.2504"/>
<dbReference type="eggNOG" id="COG0494">
    <property type="taxonomic scope" value="Bacteria"/>
</dbReference>
<gene>
    <name evidence="8" type="ORF">HMPREF9449_02339</name>
</gene>
<keyword evidence="3" id="KW-0479">Metal-binding</keyword>
<organism evidence="8 9">
    <name type="scientific">Odoribacter laneus YIT 12061</name>
    <dbReference type="NCBI Taxonomy" id="742817"/>
    <lineage>
        <taxon>Bacteria</taxon>
        <taxon>Pseudomonadati</taxon>
        <taxon>Bacteroidota</taxon>
        <taxon>Bacteroidia</taxon>
        <taxon>Bacteroidales</taxon>
        <taxon>Odoribacteraceae</taxon>
        <taxon>Odoribacter</taxon>
    </lineage>
</organism>
<keyword evidence="9" id="KW-1185">Reference proteome</keyword>
<evidence type="ECO:0000313" key="9">
    <source>
        <dbReference type="Proteomes" id="UP000004892"/>
    </source>
</evidence>
<evidence type="ECO:0000259" key="7">
    <source>
        <dbReference type="PROSITE" id="PS51462"/>
    </source>
</evidence>
<evidence type="ECO:0000256" key="3">
    <source>
        <dbReference type="ARBA" id="ARBA00022723"/>
    </source>
</evidence>
<accession>H1DIW0</accession>
<feature type="domain" description="Nudix hydrolase" evidence="7">
    <location>
        <begin position="39"/>
        <end position="176"/>
    </location>
</feature>
<dbReference type="HOGENOM" id="CLU_040940_5_3_10"/>
<dbReference type="Proteomes" id="UP000004892">
    <property type="component" value="Unassembled WGS sequence"/>
</dbReference>
<keyword evidence="6" id="KW-0464">Manganese</keyword>
<dbReference type="SUPFAM" id="SSF55811">
    <property type="entry name" value="Nudix"/>
    <property type="match status" value="1"/>
</dbReference>
<dbReference type="InterPro" id="IPR045121">
    <property type="entry name" value="CoAse"/>
</dbReference>
<reference evidence="8 9" key="1">
    <citation type="submission" date="2012-01" db="EMBL/GenBank/DDBJ databases">
        <title>The Genome Sequence of Odoribacter laneus YIT 12061.</title>
        <authorList>
            <consortium name="The Broad Institute Genome Sequencing Platform"/>
            <person name="Earl A."/>
            <person name="Ward D."/>
            <person name="Feldgarden M."/>
            <person name="Gevers D."/>
            <person name="Morotomi M."/>
            <person name="Young S.K."/>
            <person name="Zeng Q."/>
            <person name="Gargeya S."/>
            <person name="Fitzgerald M."/>
            <person name="Haas B."/>
            <person name="Abouelleil A."/>
            <person name="Alvarado L."/>
            <person name="Arachchi H.M."/>
            <person name="Berlin A."/>
            <person name="Chapman S.B."/>
            <person name="Gearin G."/>
            <person name="Goldberg J."/>
            <person name="Griggs A."/>
            <person name="Gujja S."/>
            <person name="Hansen M."/>
            <person name="Heiman D."/>
            <person name="Howarth C."/>
            <person name="Larimer J."/>
            <person name="Lui A."/>
            <person name="MacDonald P.J.P."/>
            <person name="McCowen C."/>
            <person name="Montmayeur A."/>
            <person name="Murphy C."/>
            <person name="Neiman D."/>
            <person name="Pearson M."/>
            <person name="Priest M."/>
            <person name="Roberts A."/>
            <person name="Saif S."/>
            <person name="Shea T."/>
            <person name="Sisk P."/>
            <person name="Stolte C."/>
            <person name="Sykes S."/>
            <person name="Wortman J."/>
            <person name="Nusbaum C."/>
            <person name="Birren B."/>
        </authorList>
    </citation>
    <scope>NUCLEOTIDE SEQUENCE [LARGE SCALE GENOMIC DNA]</scope>
    <source>
        <strain evidence="8 9">YIT 12061</strain>
    </source>
</reference>
<dbReference type="RefSeq" id="WP_009137485.1">
    <property type="nucleotide sequence ID" value="NZ_JH594596.1"/>
</dbReference>
<dbReference type="Gene3D" id="3.90.79.10">
    <property type="entry name" value="Nucleoside Triphosphate Pyrophosphohydrolase"/>
    <property type="match status" value="1"/>
</dbReference>
<evidence type="ECO:0000256" key="5">
    <source>
        <dbReference type="ARBA" id="ARBA00022842"/>
    </source>
</evidence>
<comment type="caution">
    <text evidence="8">The sequence shown here is derived from an EMBL/GenBank/DDBJ whole genome shotgun (WGS) entry which is preliminary data.</text>
</comment>
<proteinExistence type="predicted"/>
<evidence type="ECO:0000256" key="2">
    <source>
        <dbReference type="ARBA" id="ARBA00001946"/>
    </source>
</evidence>
<dbReference type="EMBL" id="ADMC01000025">
    <property type="protein sequence ID" value="EHP46722.1"/>
    <property type="molecule type" value="Genomic_DNA"/>
</dbReference>
<evidence type="ECO:0000313" key="8">
    <source>
        <dbReference type="EMBL" id="EHP46722.1"/>
    </source>
</evidence>
<comment type="cofactor">
    <cofactor evidence="2">
        <name>Mg(2+)</name>
        <dbReference type="ChEBI" id="CHEBI:18420"/>
    </cofactor>
</comment>
<dbReference type="GO" id="GO:0046872">
    <property type="term" value="F:metal ion binding"/>
    <property type="evidence" value="ECO:0007669"/>
    <property type="project" value="UniProtKB-KW"/>
</dbReference>
<evidence type="ECO:0000256" key="6">
    <source>
        <dbReference type="ARBA" id="ARBA00023211"/>
    </source>
</evidence>
<dbReference type="PROSITE" id="PS51462">
    <property type="entry name" value="NUDIX"/>
    <property type="match status" value="1"/>
</dbReference>
<keyword evidence="5" id="KW-0460">Magnesium</keyword>
<name>H1DIW0_9BACT</name>
<dbReference type="InterPro" id="IPR000086">
    <property type="entry name" value="NUDIX_hydrolase_dom"/>
</dbReference>